<dbReference type="Proteomes" id="UP001178888">
    <property type="component" value="Unassembled WGS sequence"/>
</dbReference>
<proteinExistence type="predicted"/>
<dbReference type="AlphaFoldDB" id="A0AA90RA94"/>
<sequence>MVKKVMVAGIGAVMLLGGVYGVKACRLRPILRKWKEKQFCRQIPILENG</sequence>
<dbReference type="RefSeq" id="WP_308914144.1">
    <property type="nucleotide sequence ID" value="NZ_JAVGVR010000001.1"/>
</dbReference>
<protein>
    <submittedName>
        <fullName evidence="1">Uncharacterized protein</fullName>
    </submittedName>
</protein>
<name>A0AA90RA94_9BACI</name>
<dbReference type="EMBL" id="JAVGVR010000001">
    <property type="protein sequence ID" value="MDQ6600483.1"/>
    <property type="molecule type" value="Genomic_DNA"/>
</dbReference>
<accession>A0AA90RA94</accession>
<comment type="caution">
    <text evidence="1">The sequence shown here is derived from an EMBL/GenBank/DDBJ whole genome shotgun (WGS) entry which is preliminary data.</text>
</comment>
<gene>
    <name evidence="1" type="ORF">RCG21_29885</name>
</gene>
<evidence type="ECO:0000313" key="2">
    <source>
        <dbReference type="Proteomes" id="UP001178888"/>
    </source>
</evidence>
<organism evidence="1 2">
    <name type="scientific">Bacillus salipaludis</name>
    <dbReference type="NCBI Taxonomy" id="2547811"/>
    <lineage>
        <taxon>Bacteria</taxon>
        <taxon>Bacillati</taxon>
        <taxon>Bacillota</taxon>
        <taxon>Bacilli</taxon>
        <taxon>Bacillales</taxon>
        <taxon>Bacillaceae</taxon>
        <taxon>Bacillus</taxon>
    </lineage>
</organism>
<evidence type="ECO:0000313" key="1">
    <source>
        <dbReference type="EMBL" id="MDQ6600483.1"/>
    </source>
</evidence>
<reference evidence="1" key="1">
    <citation type="submission" date="2023-08" db="EMBL/GenBank/DDBJ databases">
        <title>Nitrogen cycling bacteria in agricultural field soils.</title>
        <authorList>
            <person name="Jang J."/>
        </authorList>
    </citation>
    <scope>NUCLEOTIDE SEQUENCE</scope>
    <source>
        <strain evidence="1">PS3-36</strain>
    </source>
</reference>
<keyword evidence="2" id="KW-1185">Reference proteome</keyword>